<dbReference type="Pfam" id="PF07437">
    <property type="entry name" value="YfaZ"/>
    <property type="match status" value="1"/>
</dbReference>
<protein>
    <submittedName>
        <fullName evidence="2">YfaZ family outer membrane protein</fullName>
    </submittedName>
</protein>
<feature type="chain" id="PRO_5046353066" evidence="1">
    <location>
        <begin position="23"/>
        <end position="185"/>
    </location>
</feature>
<dbReference type="RefSeq" id="WP_309637251.1">
    <property type="nucleotide sequence ID" value="NZ_JARWAL010000011.1"/>
</dbReference>
<evidence type="ECO:0000313" key="2">
    <source>
        <dbReference type="EMBL" id="MDR5893734.1"/>
    </source>
</evidence>
<proteinExistence type="predicted"/>
<keyword evidence="3" id="KW-1185">Reference proteome</keyword>
<organism evidence="2 3">
    <name type="scientific">Halomonas mongoliensis</name>
    <dbReference type="NCBI Taxonomy" id="321265"/>
    <lineage>
        <taxon>Bacteria</taxon>
        <taxon>Pseudomonadati</taxon>
        <taxon>Pseudomonadota</taxon>
        <taxon>Gammaproteobacteria</taxon>
        <taxon>Oceanospirillales</taxon>
        <taxon>Halomonadaceae</taxon>
        <taxon>Halomonas</taxon>
    </lineage>
</organism>
<accession>A0ABU1GNY7</accession>
<gene>
    <name evidence="2" type="ORF">QC820_13025</name>
</gene>
<comment type="caution">
    <text evidence="2">The sequence shown here is derived from an EMBL/GenBank/DDBJ whole genome shotgun (WGS) entry which is preliminary data.</text>
</comment>
<evidence type="ECO:0000256" key="1">
    <source>
        <dbReference type="SAM" id="SignalP"/>
    </source>
</evidence>
<evidence type="ECO:0000313" key="3">
    <source>
        <dbReference type="Proteomes" id="UP001252270"/>
    </source>
</evidence>
<feature type="signal peptide" evidence="1">
    <location>
        <begin position="1"/>
        <end position="22"/>
    </location>
</feature>
<dbReference type="Proteomes" id="UP001252270">
    <property type="component" value="Unassembled WGS sequence"/>
</dbReference>
<dbReference type="EMBL" id="JARWAL010000011">
    <property type="protein sequence ID" value="MDR5893734.1"/>
    <property type="molecule type" value="Genomic_DNA"/>
</dbReference>
<reference evidence="2 3" key="1">
    <citation type="submission" date="2023-04" db="EMBL/GenBank/DDBJ databases">
        <title>A long-awaited taxogenomic arrangement of the family Halomonadaceae.</title>
        <authorList>
            <person name="De La Haba R."/>
            <person name="Chuvochina M."/>
            <person name="Wittouck S."/>
            <person name="Arahal D.R."/>
            <person name="Sanchez-Porro C."/>
            <person name="Hugenholtz P."/>
            <person name="Ventosa A."/>
        </authorList>
    </citation>
    <scope>NUCLEOTIDE SEQUENCE [LARGE SCALE GENOMIC DNA]</scope>
    <source>
        <strain evidence="2 3">DSM 17332</strain>
    </source>
</reference>
<keyword evidence="1" id="KW-0732">Signal</keyword>
<name>A0ABU1GNY7_9GAMM</name>
<dbReference type="InterPro" id="IPR009998">
    <property type="entry name" value="YfaZ"/>
</dbReference>
<sequence>MKSTLTLLTGLALMGAAGLVQASSSLDLNLGPDAVQFEAAGEIVDGISLGGGVVHSEYREDATVFHAQLMGTNHTRDHEVGVGARWTQYDTDYGKGGGLGLGGYGYVYLPNLPEVSLGGYGFYTPGVAASRDLDDGYEIGLRARYAFAPNVDGYLGLRQLGADFDNDAGTRTLDRGAQVGVRLRF</sequence>